<protein>
    <recommendedName>
        <fullName evidence="3">dihydrofolate reductase</fullName>
        <ecNumber evidence="3">1.5.1.3</ecNumber>
    </recommendedName>
</protein>
<dbReference type="Proteomes" id="UP000002770">
    <property type="component" value="Unassembled WGS sequence"/>
</dbReference>
<proteinExistence type="inferred from homology"/>
<evidence type="ECO:0000313" key="10">
    <source>
        <dbReference type="Proteomes" id="UP000002770"/>
    </source>
</evidence>
<keyword evidence="10" id="KW-1185">Reference proteome</keyword>
<dbReference type="GO" id="GO:0005829">
    <property type="term" value="C:cytosol"/>
    <property type="evidence" value="ECO:0007669"/>
    <property type="project" value="TreeGrafter"/>
</dbReference>
<accession>G9EPM5</accession>
<dbReference type="EC" id="1.5.1.3" evidence="3"/>
<evidence type="ECO:0000256" key="1">
    <source>
        <dbReference type="ARBA" id="ARBA00004903"/>
    </source>
</evidence>
<evidence type="ECO:0000256" key="2">
    <source>
        <dbReference type="ARBA" id="ARBA00009539"/>
    </source>
</evidence>
<name>G9EPM5_9GAMM</name>
<reference evidence="9 10" key="1">
    <citation type="journal article" date="2011" name="BMC Genomics">
        <title>Insight into cross-talk between intra-amoebal pathogens.</title>
        <authorList>
            <person name="Gimenez G."/>
            <person name="Bertelli C."/>
            <person name="Moliner C."/>
            <person name="Robert C."/>
            <person name="Raoult D."/>
            <person name="Fournier P.E."/>
            <person name="Greub G."/>
        </authorList>
    </citation>
    <scope>NUCLEOTIDE SEQUENCE [LARGE SCALE GENOMIC DNA]</scope>
    <source>
        <strain evidence="9 10">LLAP12</strain>
    </source>
</reference>
<comment type="function">
    <text evidence="7">Key enzyme in folate metabolism. Catalyzes an essential reaction for de novo glycine and purine synthesis, and for DNA precursor synthesis.</text>
</comment>
<sequence>MTIISLIAAIDEAGGLGFNNQLLCHLPADLQHFKAITMGKPVIMGRKTFDSIGKPLPGRVNIVLSRHSEVSIKDVLVFNSLGQALTEVQHYPEIMIIGGEQLFATAMHEANSYI</sequence>
<dbReference type="InterPro" id="IPR024072">
    <property type="entry name" value="DHFR-like_dom_sf"/>
</dbReference>
<dbReference type="PRINTS" id="PR00070">
    <property type="entry name" value="DHFR"/>
</dbReference>
<dbReference type="FunCoup" id="G9EPM5">
    <property type="interactions" value="414"/>
</dbReference>
<dbReference type="HOGENOM" id="CLU_043966_5_2_6"/>
<dbReference type="GO" id="GO:0046655">
    <property type="term" value="P:folic acid metabolic process"/>
    <property type="evidence" value="ECO:0007669"/>
    <property type="project" value="TreeGrafter"/>
</dbReference>
<dbReference type="Gene3D" id="3.40.430.10">
    <property type="entry name" value="Dihydrofolate Reductase, subunit A"/>
    <property type="match status" value="1"/>
</dbReference>
<evidence type="ECO:0000259" key="8">
    <source>
        <dbReference type="PROSITE" id="PS51330"/>
    </source>
</evidence>
<dbReference type="InParanoid" id="G9EPM5"/>
<dbReference type="CDD" id="cd00209">
    <property type="entry name" value="DHFR"/>
    <property type="match status" value="1"/>
</dbReference>
<comment type="similarity">
    <text evidence="2">Belongs to the dihydrofolate reductase family.</text>
</comment>
<dbReference type="STRING" id="658187.LDG_7191"/>
<dbReference type="AlphaFoldDB" id="G9EPM5"/>
<evidence type="ECO:0000256" key="5">
    <source>
        <dbReference type="ARBA" id="ARBA00022857"/>
    </source>
</evidence>
<feature type="domain" description="DHFR" evidence="8">
    <location>
        <begin position="3"/>
        <end position="114"/>
    </location>
</feature>
<dbReference type="PROSITE" id="PS51330">
    <property type="entry name" value="DHFR_2"/>
    <property type="match status" value="1"/>
</dbReference>
<gene>
    <name evidence="9" type="ORF">LDG_7191</name>
</gene>
<dbReference type="InterPro" id="IPR001796">
    <property type="entry name" value="DHFR_dom"/>
</dbReference>
<evidence type="ECO:0000256" key="4">
    <source>
        <dbReference type="ARBA" id="ARBA00022563"/>
    </source>
</evidence>
<dbReference type="GO" id="GO:0046654">
    <property type="term" value="P:tetrahydrofolate biosynthetic process"/>
    <property type="evidence" value="ECO:0007669"/>
    <property type="project" value="UniProtKB-UniPathway"/>
</dbReference>
<organism evidence="9 10">
    <name type="scientific">Legionella drancourtii LLAP12</name>
    <dbReference type="NCBI Taxonomy" id="658187"/>
    <lineage>
        <taxon>Bacteria</taxon>
        <taxon>Pseudomonadati</taxon>
        <taxon>Pseudomonadota</taxon>
        <taxon>Gammaproteobacteria</taxon>
        <taxon>Legionellales</taxon>
        <taxon>Legionellaceae</taxon>
        <taxon>Legionella</taxon>
    </lineage>
</organism>
<dbReference type="GO" id="GO:0050661">
    <property type="term" value="F:NADP binding"/>
    <property type="evidence" value="ECO:0007669"/>
    <property type="project" value="InterPro"/>
</dbReference>
<comment type="pathway">
    <text evidence="1">Cofactor biosynthesis; tetrahydrofolate biosynthesis; 5,6,7,8-tetrahydrofolate from 7,8-dihydrofolate: step 1/1.</text>
</comment>
<evidence type="ECO:0000313" key="9">
    <source>
        <dbReference type="EMBL" id="EHL30763.1"/>
    </source>
</evidence>
<evidence type="ECO:0000256" key="3">
    <source>
        <dbReference type="ARBA" id="ARBA00012856"/>
    </source>
</evidence>
<dbReference type="Pfam" id="PF00186">
    <property type="entry name" value="DHFR_1"/>
    <property type="match status" value="1"/>
</dbReference>
<dbReference type="GO" id="GO:0004146">
    <property type="term" value="F:dihydrofolate reductase activity"/>
    <property type="evidence" value="ECO:0007669"/>
    <property type="project" value="UniProtKB-EC"/>
</dbReference>
<dbReference type="UniPathway" id="UPA00077">
    <property type="reaction ID" value="UER00158"/>
</dbReference>
<dbReference type="InterPro" id="IPR012259">
    <property type="entry name" value="DHFR"/>
</dbReference>
<dbReference type="eggNOG" id="COG0262">
    <property type="taxonomic scope" value="Bacteria"/>
</dbReference>
<keyword evidence="6" id="KW-0560">Oxidoreductase</keyword>
<dbReference type="PANTHER" id="PTHR48069">
    <property type="entry name" value="DIHYDROFOLATE REDUCTASE"/>
    <property type="match status" value="1"/>
</dbReference>
<evidence type="ECO:0000256" key="6">
    <source>
        <dbReference type="ARBA" id="ARBA00023002"/>
    </source>
</evidence>
<dbReference type="EMBL" id="JH413824">
    <property type="protein sequence ID" value="EHL30763.1"/>
    <property type="molecule type" value="Genomic_DNA"/>
</dbReference>
<keyword evidence="4" id="KW-0554">One-carbon metabolism</keyword>
<dbReference type="SUPFAM" id="SSF53597">
    <property type="entry name" value="Dihydrofolate reductase-like"/>
    <property type="match status" value="1"/>
</dbReference>
<evidence type="ECO:0000256" key="7">
    <source>
        <dbReference type="ARBA" id="ARBA00025067"/>
    </source>
</evidence>
<dbReference type="PANTHER" id="PTHR48069:SF3">
    <property type="entry name" value="DIHYDROFOLATE REDUCTASE"/>
    <property type="match status" value="1"/>
</dbReference>
<keyword evidence="5" id="KW-0521">NADP</keyword>
<dbReference type="GO" id="GO:0046452">
    <property type="term" value="P:dihydrofolate metabolic process"/>
    <property type="evidence" value="ECO:0007669"/>
    <property type="project" value="TreeGrafter"/>
</dbReference>
<dbReference type="GO" id="GO:0006730">
    <property type="term" value="P:one-carbon metabolic process"/>
    <property type="evidence" value="ECO:0007669"/>
    <property type="project" value="UniProtKB-KW"/>
</dbReference>